<keyword evidence="2 6" id="KW-0812">Transmembrane</keyword>
<keyword evidence="4 6" id="KW-0472">Membrane</keyword>
<evidence type="ECO:0000256" key="3">
    <source>
        <dbReference type="ARBA" id="ARBA00022989"/>
    </source>
</evidence>
<dbReference type="SUPFAM" id="SSF103473">
    <property type="entry name" value="MFS general substrate transporter"/>
    <property type="match status" value="1"/>
</dbReference>
<feature type="domain" description="Major facilitator superfamily (MFS) profile" evidence="7">
    <location>
        <begin position="49"/>
        <end position="524"/>
    </location>
</feature>
<evidence type="ECO:0000256" key="4">
    <source>
        <dbReference type="ARBA" id="ARBA00023136"/>
    </source>
</evidence>
<evidence type="ECO:0000256" key="1">
    <source>
        <dbReference type="ARBA" id="ARBA00004141"/>
    </source>
</evidence>
<evidence type="ECO:0000256" key="2">
    <source>
        <dbReference type="ARBA" id="ARBA00022692"/>
    </source>
</evidence>
<feature type="transmembrane region" description="Helical" evidence="6">
    <location>
        <begin position="405"/>
        <end position="428"/>
    </location>
</feature>
<feature type="region of interest" description="Disordered" evidence="5">
    <location>
        <begin position="269"/>
        <end position="292"/>
    </location>
</feature>
<feature type="transmembrane region" description="Helical" evidence="6">
    <location>
        <begin position="52"/>
        <end position="74"/>
    </location>
</feature>
<feature type="transmembrane region" description="Helical" evidence="6">
    <location>
        <begin position="175"/>
        <end position="192"/>
    </location>
</feature>
<feature type="transmembrane region" description="Helical" evidence="6">
    <location>
        <begin position="470"/>
        <end position="489"/>
    </location>
</feature>
<dbReference type="PANTHER" id="PTHR23502:SF50">
    <property type="entry name" value="TRANSPORTER, PUTATIVE (AFU_ORTHOLOGUE AFUA_5G00430)-RELATED"/>
    <property type="match status" value="1"/>
</dbReference>
<dbReference type="PROSITE" id="PS50850">
    <property type="entry name" value="MFS"/>
    <property type="match status" value="1"/>
</dbReference>
<dbReference type="InterPro" id="IPR036259">
    <property type="entry name" value="MFS_trans_sf"/>
</dbReference>
<sequence length="544" mass="59794">MHLVTNHLSEDAPPGTSLLVTEATEVVLVPEPSADPNDPLNWSMTRKIANVAMMYTVTIVIFSILSMQAVFWPQMSPDLNVTFDELNASLACNAAGLCAGCLFFIPLARKYGRRTPYILSMAVMAATAWWSARMQTLTELYLTNIILGLAGSMNETLSEMTVADLFFVHQRGRANAWYIVSVMLGATIIPTIAGQQAQAQGWRWSYYTIGIFLTVITFVLLFFFEETKYLHKTRSTMGQSVVAPPSSSASASDSSKNKVSQAGELQYTSSNVLPDDGDQIERGSSEDNTVIPPMNSYRQRLRWFTPSSESLWKTAIMPLRTAVLPHVLYTALQAAYLLTFLVLLSSVSPTVFSAPPYNFGPGGVGLMLVGPFIGNALGCLYAGLLGDWIGVFLAKRNNGVFEPEFRLWLLVFPSIVMGGGLILYGASIERGWHWIFPNIGGGMFTFAMGSIIDMSFTLIIDTYTEATAEAFVFITFVRNLGTVGLPFGITPWMTAMSLTNMFIISGTICTALGLLCIPMIIWGKAMRSWSKPLYEKLLIDIQTP</sequence>
<dbReference type="GO" id="GO:0022857">
    <property type="term" value="F:transmembrane transporter activity"/>
    <property type="evidence" value="ECO:0007669"/>
    <property type="project" value="InterPro"/>
</dbReference>
<evidence type="ECO:0000259" key="7">
    <source>
        <dbReference type="PROSITE" id="PS50850"/>
    </source>
</evidence>
<dbReference type="Pfam" id="PF07690">
    <property type="entry name" value="MFS_1"/>
    <property type="match status" value="1"/>
</dbReference>
<dbReference type="AlphaFoldDB" id="A0AA39LCL2"/>
<dbReference type="PANTHER" id="PTHR23502">
    <property type="entry name" value="MAJOR FACILITATOR SUPERFAMILY"/>
    <property type="match status" value="1"/>
</dbReference>
<organism evidence="8 9">
    <name type="scientific">Sarocladium strictum</name>
    <name type="common">Black bundle disease fungus</name>
    <name type="synonym">Acremonium strictum</name>
    <dbReference type="NCBI Taxonomy" id="5046"/>
    <lineage>
        <taxon>Eukaryota</taxon>
        <taxon>Fungi</taxon>
        <taxon>Dikarya</taxon>
        <taxon>Ascomycota</taxon>
        <taxon>Pezizomycotina</taxon>
        <taxon>Sordariomycetes</taxon>
        <taxon>Hypocreomycetidae</taxon>
        <taxon>Hypocreales</taxon>
        <taxon>Sarocladiaceae</taxon>
        <taxon>Sarocladium</taxon>
    </lineage>
</organism>
<dbReference type="InterPro" id="IPR020846">
    <property type="entry name" value="MFS_dom"/>
</dbReference>
<evidence type="ECO:0000256" key="6">
    <source>
        <dbReference type="SAM" id="Phobius"/>
    </source>
</evidence>
<gene>
    <name evidence="8" type="ORF">NLU13_1778</name>
</gene>
<feature type="transmembrane region" description="Helical" evidence="6">
    <location>
        <begin position="327"/>
        <end position="352"/>
    </location>
</feature>
<feature type="transmembrane region" description="Helical" evidence="6">
    <location>
        <begin position="434"/>
        <end position="458"/>
    </location>
</feature>
<evidence type="ECO:0000313" key="9">
    <source>
        <dbReference type="Proteomes" id="UP001175261"/>
    </source>
</evidence>
<dbReference type="Gene3D" id="1.20.1250.20">
    <property type="entry name" value="MFS general substrate transporter like domains"/>
    <property type="match status" value="1"/>
</dbReference>
<feature type="transmembrane region" description="Helical" evidence="6">
    <location>
        <begin position="86"/>
        <end position="108"/>
    </location>
</feature>
<keyword evidence="3 6" id="KW-1133">Transmembrane helix</keyword>
<proteinExistence type="predicted"/>
<accession>A0AA39LCL2</accession>
<feature type="transmembrane region" description="Helical" evidence="6">
    <location>
        <begin position="501"/>
        <end position="522"/>
    </location>
</feature>
<comment type="subcellular location">
    <subcellularLocation>
        <location evidence="1">Membrane</location>
        <topology evidence="1">Multi-pass membrane protein</topology>
    </subcellularLocation>
</comment>
<name>A0AA39LCL2_SARSR</name>
<evidence type="ECO:0000313" key="8">
    <source>
        <dbReference type="EMBL" id="KAK0392282.1"/>
    </source>
</evidence>
<dbReference type="InterPro" id="IPR011701">
    <property type="entry name" value="MFS"/>
</dbReference>
<keyword evidence="9" id="KW-1185">Reference proteome</keyword>
<comment type="caution">
    <text evidence="8">The sequence shown here is derived from an EMBL/GenBank/DDBJ whole genome shotgun (WGS) entry which is preliminary data.</text>
</comment>
<protein>
    <recommendedName>
        <fullName evidence="7">Major facilitator superfamily (MFS) profile domain-containing protein</fullName>
    </recommendedName>
</protein>
<dbReference type="GO" id="GO:0005886">
    <property type="term" value="C:plasma membrane"/>
    <property type="evidence" value="ECO:0007669"/>
    <property type="project" value="TreeGrafter"/>
</dbReference>
<evidence type="ECO:0000256" key="5">
    <source>
        <dbReference type="SAM" id="MobiDB-lite"/>
    </source>
</evidence>
<reference evidence="8" key="1">
    <citation type="submission" date="2022-10" db="EMBL/GenBank/DDBJ databases">
        <title>Determination and structural analysis of whole genome sequence of Sarocladium strictum F4-1.</title>
        <authorList>
            <person name="Hu L."/>
            <person name="Jiang Y."/>
        </authorList>
    </citation>
    <scope>NUCLEOTIDE SEQUENCE</scope>
    <source>
        <strain evidence="8">F4-1</strain>
    </source>
</reference>
<dbReference type="EMBL" id="JAPDFR010000001">
    <property type="protein sequence ID" value="KAK0392282.1"/>
    <property type="molecule type" value="Genomic_DNA"/>
</dbReference>
<feature type="transmembrane region" description="Helical" evidence="6">
    <location>
        <begin position="204"/>
        <end position="224"/>
    </location>
</feature>
<feature type="transmembrane region" description="Helical" evidence="6">
    <location>
        <begin position="372"/>
        <end position="393"/>
    </location>
</feature>
<dbReference type="Proteomes" id="UP001175261">
    <property type="component" value="Unassembled WGS sequence"/>
</dbReference>